<protein>
    <submittedName>
        <fullName evidence="3">Uncharacterized protein</fullName>
    </submittedName>
</protein>
<accession>A0A2H2ZSI9</accession>
<keyword evidence="2" id="KW-1133">Transmembrane helix</keyword>
<keyword evidence="4" id="KW-1185">Reference proteome</keyword>
<sequence>MAPTKRSGKQKQSASSSSSSPPSGSNGNPPAPFKRPPEVLEPFIRELSEKHIYITHVDAKPAAFKRKMFLVPVAMNVAVALLFVWRMYAILPWYWGILMSGWGHPNETTFPFSESSWSELAWEVWKRGIVMFIDFMLFVFVWPWPVEFTMATAHGNPVRWRWNVGFRDKEIYVRRSRDWDRMLRDIFKDKDSHKILLAYTQQATKPMLQEQKTGYLLMNDKWDLDWNLMVLAHKMVDRKEAALDAFRNVILVYHQDYGWMCHDLKQGIAAEEDERRRQVFAFRDALTALGKENLFYRWIEIVQFESTQPGGFGPEKQEAAAKQIRELFEAENIDFDQLWKDTVGTKA</sequence>
<dbReference type="AlphaFoldDB" id="A0A2H2ZSI9"/>
<feature type="transmembrane region" description="Helical" evidence="2">
    <location>
        <begin position="69"/>
        <end position="95"/>
    </location>
</feature>
<keyword evidence="2" id="KW-0812">Transmembrane</keyword>
<evidence type="ECO:0000256" key="2">
    <source>
        <dbReference type="SAM" id="Phobius"/>
    </source>
</evidence>
<gene>
    <name evidence="3" type="ORF">A9Z42_0026070</name>
</gene>
<evidence type="ECO:0000313" key="4">
    <source>
        <dbReference type="Proteomes" id="UP000219286"/>
    </source>
</evidence>
<evidence type="ECO:0000313" key="3">
    <source>
        <dbReference type="EMBL" id="OTA02264.1"/>
    </source>
</evidence>
<organism evidence="3 4">
    <name type="scientific">Trichoderma parareesei</name>
    <name type="common">Filamentous fungus</name>
    <dbReference type="NCBI Taxonomy" id="858221"/>
    <lineage>
        <taxon>Eukaryota</taxon>
        <taxon>Fungi</taxon>
        <taxon>Dikarya</taxon>
        <taxon>Ascomycota</taxon>
        <taxon>Pezizomycotina</taxon>
        <taxon>Sordariomycetes</taxon>
        <taxon>Hypocreomycetidae</taxon>
        <taxon>Hypocreales</taxon>
        <taxon>Hypocreaceae</taxon>
        <taxon>Trichoderma</taxon>
    </lineage>
</organism>
<feature type="compositionally biased region" description="Low complexity" evidence="1">
    <location>
        <begin position="13"/>
        <end position="28"/>
    </location>
</feature>
<proteinExistence type="predicted"/>
<feature type="region of interest" description="Disordered" evidence="1">
    <location>
        <begin position="1"/>
        <end position="35"/>
    </location>
</feature>
<dbReference type="OrthoDB" id="5421757at2759"/>
<reference evidence="3 4" key="1">
    <citation type="journal article" date="2015" name="Genome Announc.">
        <title>Genome sequence and annotation of Trichoderma parareesei, the ancestor of the cellulase producer Trichoderma reesei.</title>
        <authorList>
            <person name="Yang D."/>
            <person name="Pomraning K."/>
            <person name="Kopchinskiy A."/>
            <person name="Karimi Aghcheh R."/>
            <person name="Atanasova L."/>
            <person name="Chenthamara K."/>
            <person name="Baker S.E."/>
            <person name="Zhang R."/>
            <person name="Shen Q."/>
            <person name="Freitag M."/>
            <person name="Kubicek C.P."/>
            <person name="Druzhinina I.S."/>
        </authorList>
    </citation>
    <scope>NUCLEOTIDE SEQUENCE [LARGE SCALE GENOMIC DNA]</scope>
    <source>
        <strain evidence="3 4">CBS 125925</strain>
    </source>
</reference>
<dbReference type="EMBL" id="LFMI01000299">
    <property type="protein sequence ID" value="OTA02264.1"/>
    <property type="molecule type" value="Genomic_DNA"/>
</dbReference>
<name>A0A2H2ZSI9_TRIPA</name>
<comment type="caution">
    <text evidence="3">The sequence shown here is derived from an EMBL/GenBank/DDBJ whole genome shotgun (WGS) entry which is preliminary data.</text>
</comment>
<keyword evidence="2" id="KW-0472">Membrane</keyword>
<dbReference type="Proteomes" id="UP000219286">
    <property type="component" value="Unassembled WGS sequence"/>
</dbReference>
<evidence type="ECO:0000256" key="1">
    <source>
        <dbReference type="SAM" id="MobiDB-lite"/>
    </source>
</evidence>